<comment type="function">
    <text evidence="6">Stores iron in a soluble, non-toxic, readily available form. Important for iron homeostasis. Iron is taken up in the ferrous form and deposited as ferric hydroxides after oxidation.</text>
</comment>
<feature type="binding site" evidence="5">
    <location>
        <position position="71"/>
    </location>
    <ligand>
        <name>Fe cation</name>
        <dbReference type="ChEBI" id="CHEBI:24875"/>
        <label>1</label>
    </ligand>
</feature>
<dbReference type="PROSITE" id="PS00204">
    <property type="entry name" value="FERRITIN_2"/>
    <property type="match status" value="1"/>
</dbReference>
<evidence type="ECO:0000313" key="9">
    <source>
        <dbReference type="Proteomes" id="UP000694414"/>
    </source>
</evidence>
<dbReference type="Ensembl" id="ENSPSMT00000040972.1">
    <property type="protein sequence ID" value="ENSPSMP00000035551.1"/>
    <property type="gene ID" value="ENSPSMG00000024477.1"/>
</dbReference>
<keyword evidence="2 6" id="KW-0409">Iron storage</keyword>
<protein>
    <recommendedName>
        <fullName evidence="6">Ferritin</fullName>
    </recommendedName>
</protein>
<dbReference type="GO" id="GO:0006879">
    <property type="term" value="P:intracellular iron ion homeostasis"/>
    <property type="evidence" value="ECO:0007669"/>
    <property type="project" value="UniProtKB-KW"/>
</dbReference>
<accession>A0A8C9AL60</accession>
<keyword evidence="4 5" id="KW-0408">Iron</keyword>
<dbReference type="InterPro" id="IPR008331">
    <property type="entry name" value="Ferritin_DPS_dom"/>
</dbReference>
<evidence type="ECO:0000256" key="3">
    <source>
        <dbReference type="ARBA" id="ARBA00022723"/>
    </source>
</evidence>
<dbReference type="InterPro" id="IPR001519">
    <property type="entry name" value="Ferritin"/>
</dbReference>
<organism evidence="8 9">
    <name type="scientific">Prolemur simus</name>
    <name type="common">Greater bamboo lemur</name>
    <name type="synonym">Hapalemur simus</name>
    <dbReference type="NCBI Taxonomy" id="1328070"/>
    <lineage>
        <taxon>Eukaryota</taxon>
        <taxon>Metazoa</taxon>
        <taxon>Chordata</taxon>
        <taxon>Craniata</taxon>
        <taxon>Vertebrata</taxon>
        <taxon>Euteleostomi</taxon>
        <taxon>Mammalia</taxon>
        <taxon>Eutheria</taxon>
        <taxon>Euarchontoglires</taxon>
        <taxon>Primates</taxon>
        <taxon>Strepsirrhini</taxon>
        <taxon>Lemuriformes</taxon>
        <taxon>Lemuridae</taxon>
        <taxon>Prolemur</taxon>
    </lineage>
</organism>
<evidence type="ECO:0000256" key="2">
    <source>
        <dbReference type="ARBA" id="ARBA00022434"/>
    </source>
</evidence>
<feature type="domain" description="Ferritin-like diiron" evidence="7">
    <location>
        <begin position="54"/>
        <end position="203"/>
    </location>
</feature>
<keyword evidence="9" id="KW-1185">Reference proteome</keyword>
<dbReference type="Pfam" id="PF00210">
    <property type="entry name" value="Ferritin"/>
    <property type="match status" value="1"/>
</dbReference>
<dbReference type="Proteomes" id="UP000694414">
    <property type="component" value="Unplaced"/>
</dbReference>
<dbReference type="GO" id="GO:0005737">
    <property type="term" value="C:cytoplasm"/>
    <property type="evidence" value="ECO:0007669"/>
    <property type="project" value="TreeGrafter"/>
</dbReference>
<reference evidence="8" key="2">
    <citation type="submission" date="2025-09" db="UniProtKB">
        <authorList>
            <consortium name="Ensembl"/>
        </authorList>
    </citation>
    <scope>IDENTIFICATION</scope>
</reference>
<evidence type="ECO:0000313" key="8">
    <source>
        <dbReference type="Ensembl" id="ENSPSMP00000035551.1"/>
    </source>
</evidence>
<keyword evidence="3 5" id="KW-0479">Metal-binding</keyword>
<dbReference type="PROSITE" id="PS50905">
    <property type="entry name" value="FERRITIN_LIKE"/>
    <property type="match status" value="1"/>
</dbReference>
<dbReference type="InterPro" id="IPR012347">
    <property type="entry name" value="Ferritin-like"/>
</dbReference>
<dbReference type="FunFam" id="1.20.1260.10:FF:000016">
    <property type="entry name" value="Ferritin heavy chain"/>
    <property type="match status" value="1"/>
</dbReference>
<dbReference type="GO" id="GO:0008198">
    <property type="term" value="F:ferrous iron binding"/>
    <property type="evidence" value="ECO:0007669"/>
    <property type="project" value="TreeGrafter"/>
</dbReference>
<name>A0A8C9AL60_PROSS</name>
<dbReference type="PANTHER" id="PTHR11431">
    <property type="entry name" value="FERRITIN"/>
    <property type="match status" value="1"/>
</dbReference>
<dbReference type="AlphaFoldDB" id="A0A8C9AL60"/>
<dbReference type="GeneTree" id="ENSGT00950000182841"/>
<dbReference type="CDD" id="cd01056">
    <property type="entry name" value="Euk_Ferritin"/>
    <property type="match status" value="1"/>
</dbReference>
<dbReference type="GO" id="GO:0006826">
    <property type="term" value="P:iron ion transport"/>
    <property type="evidence" value="ECO:0007669"/>
    <property type="project" value="InterPro"/>
</dbReference>
<proteinExistence type="inferred from homology"/>
<feature type="binding site" evidence="5">
    <location>
        <position position="106"/>
    </location>
    <ligand>
        <name>Fe cation</name>
        <dbReference type="ChEBI" id="CHEBI:24875"/>
        <label>1</label>
    </ligand>
</feature>
<feature type="binding site" evidence="5">
    <location>
        <position position="151"/>
    </location>
    <ligand>
        <name>Fe cation</name>
        <dbReference type="ChEBI" id="CHEBI:24875"/>
        <label>1</label>
    </ligand>
</feature>
<comment type="similarity">
    <text evidence="1 6">Belongs to the ferritin family.</text>
</comment>
<dbReference type="GO" id="GO:0008199">
    <property type="term" value="F:ferric iron binding"/>
    <property type="evidence" value="ECO:0007669"/>
    <property type="project" value="InterPro"/>
</dbReference>
<dbReference type="SUPFAM" id="SSF47240">
    <property type="entry name" value="Ferritin-like"/>
    <property type="match status" value="1"/>
</dbReference>
<sequence>VLSCQESALCRPLPSPTLGSARPLRSPRSRGALAFFRRPAPAPSVMAARSQVRQNYHPDCEAAIDSQINLELRASSVYLSMASYFDRDDVALKHFSRYFLRRAHEEREHAEKLMGLQTQRGGRVCLHDIRKPDGHGGEGAQQAMEFAFHLEKSVNQSLLELHQLATEKGDTQLCDFLENHYLHERVKAIKELGGHLSNLRKMGAPAGGLAECLVDKLTQGSSGDGDKEN</sequence>
<dbReference type="GO" id="GO:0004322">
    <property type="term" value="F:ferroxidase activity"/>
    <property type="evidence" value="ECO:0007669"/>
    <property type="project" value="UniProtKB-ARBA"/>
</dbReference>
<dbReference type="InterPro" id="IPR009078">
    <property type="entry name" value="Ferritin-like_SF"/>
</dbReference>
<evidence type="ECO:0000259" key="7">
    <source>
        <dbReference type="PROSITE" id="PS50905"/>
    </source>
</evidence>
<evidence type="ECO:0000256" key="1">
    <source>
        <dbReference type="ARBA" id="ARBA00007513"/>
    </source>
</evidence>
<dbReference type="InterPro" id="IPR009040">
    <property type="entry name" value="Ferritin-like_diiron"/>
</dbReference>
<reference evidence="8" key="1">
    <citation type="submission" date="2025-08" db="UniProtKB">
        <authorList>
            <consortium name="Ensembl"/>
        </authorList>
    </citation>
    <scope>IDENTIFICATION</scope>
</reference>
<evidence type="ECO:0000256" key="5">
    <source>
        <dbReference type="PIRSR" id="PIRSR601519-1"/>
    </source>
</evidence>
<dbReference type="InterPro" id="IPR014034">
    <property type="entry name" value="Ferritin_CS"/>
</dbReference>
<evidence type="ECO:0000256" key="6">
    <source>
        <dbReference type="RuleBase" id="RU361145"/>
    </source>
</evidence>
<evidence type="ECO:0000256" key="4">
    <source>
        <dbReference type="ARBA" id="ARBA00023004"/>
    </source>
</evidence>
<dbReference type="PANTHER" id="PTHR11431:SF97">
    <property type="entry name" value="FERRITIN HEAVY POLYPEPTIDE-LIKE 17-RELATED"/>
    <property type="match status" value="1"/>
</dbReference>
<dbReference type="Gene3D" id="1.20.1260.10">
    <property type="match status" value="1"/>
</dbReference>
<feature type="binding site" evidence="5">
    <location>
        <position position="109"/>
    </location>
    <ligand>
        <name>Fe cation</name>
        <dbReference type="ChEBI" id="CHEBI:24875"/>
        <label>1</label>
    </ligand>
</feature>